<dbReference type="RefSeq" id="WP_246361697.1">
    <property type="nucleotide sequence ID" value="NZ_JACHBL010000001.1"/>
</dbReference>
<keyword evidence="1" id="KW-0812">Transmembrane</keyword>
<sequence>MTHTKRCCDSDSAARRIWSRLKSGQDGAGTGMVFGLVASGILLLTMVLAVVTASSAQSKAATAADMAALAAADVARGLKSGEPCNTAQLLAAEHGAELSSCQIDSTHAGTVSVTTRVPTVFVLEWLQAFDLAGVGKARAGPPPLNQN</sequence>
<keyword evidence="3" id="KW-1185">Reference proteome</keyword>
<evidence type="ECO:0000256" key="1">
    <source>
        <dbReference type="SAM" id="Phobius"/>
    </source>
</evidence>
<gene>
    <name evidence="2" type="ORF">BKA12_002398</name>
</gene>
<accession>A0A7W8YD05</accession>
<organism evidence="2 3">
    <name type="scientific">Neomicrococcus lactis</name>
    <dbReference type="NCBI Taxonomy" id="732241"/>
    <lineage>
        <taxon>Bacteria</taxon>
        <taxon>Bacillati</taxon>
        <taxon>Actinomycetota</taxon>
        <taxon>Actinomycetes</taxon>
        <taxon>Micrococcales</taxon>
        <taxon>Micrococcaceae</taxon>
        <taxon>Neomicrococcus</taxon>
    </lineage>
</organism>
<dbReference type="InterPro" id="IPR021202">
    <property type="entry name" value="Rv3654c-like"/>
</dbReference>
<reference evidence="2 3" key="1">
    <citation type="submission" date="2020-08" db="EMBL/GenBank/DDBJ databases">
        <title>Sequencing the genomes of 1000 actinobacteria strains.</title>
        <authorList>
            <person name="Klenk H.-P."/>
        </authorList>
    </citation>
    <scope>NUCLEOTIDE SEQUENCE [LARGE SCALE GENOMIC DNA]</scope>
    <source>
        <strain evidence="2 3">DSM 23694</strain>
    </source>
</reference>
<dbReference type="AlphaFoldDB" id="A0A7W8YD05"/>
<name>A0A7W8YD05_9MICC</name>
<proteinExistence type="predicted"/>
<comment type="caution">
    <text evidence="2">The sequence shown here is derived from an EMBL/GenBank/DDBJ whole genome shotgun (WGS) entry which is preliminary data.</text>
</comment>
<keyword evidence="1" id="KW-1133">Transmembrane helix</keyword>
<dbReference type="Proteomes" id="UP000523863">
    <property type="component" value="Unassembled WGS sequence"/>
</dbReference>
<evidence type="ECO:0000313" key="3">
    <source>
        <dbReference type="Proteomes" id="UP000523863"/>
    </source>
</evidence>
<dbReference type="NCBIfam" id="TIGR03816">
    <property type="entry name" value="tadE_like_DECH"/>
    <property type="match status" value="1"/>
</dbReference>
<evidence type="ECO:0000313" key="2">
    <source>
        <dbReference type="EMBL" id="MBB5599318.1"/>
    </source>
</evidence>
<keyword evidence="1" id="KW-0472">Membrane</keyword>
<feature type="transmembrane region" description="Helical" evidence="1">
    <location>
        <begin position="28"/>
        <end position="51"/>
    </location>
</feature>
<protein>
    <submittedName>
        <fullName evidence="2">Secretion/DNA translocation related TadE-like protein</fullName>
    </submittedName>
</protein>
<dbReference type="EMBL" id="JACHBL010000001">
    <property type="protein sequence ID" value="MBB5599318.1"/>
    <property type="molecule type" value="Genomic_DNA"/>
</dbReference>